<feature type="domain" description="Dehydrogenase E1 component" evidence="4">
    <location>
        <begin position="47"/>
        <end position="328"/>
    </location>
</feature>
<comment type="cofactor">
    <cofactor evidence="1">
        <name>thiamine diphosphate</name>
        <dbReference type="ChEBI" id="CHEBI:58937"/>
    </cofactor>
</comment>
<accession>A0A7K1UI79</accession>
<comment type="caution">
    <text evidence="5">The sequence shown here is derived from an EMBL/GenBank/DDBJ whole genome shotgun (WGS) entry which is preliminary data.</text>
</comment>
<gene>
    <name evidence="5" type="primary">pdhA</name>
    <name evidence="5" type="ORF">GNZ21_06880</name>
</gene>
<evidence type="ECO:0000256" key="1">
    <source>
        <dbReference type="ARBA" id="ARBA00001964"/>
    </source>
</evidence>
<keyword evidence="5" id="KW-0670">Pyruvate</keyword>
<dbReference type="NCBIfam" id="TIGR03181">
    <property type="entry name" value="PDH_E1_alph_x"/>
    <property type="match status" value="1"/>
</dbReference>
<keyword evidence="2" id="KW-0560">Oxidoreductase</keyword>
<dbReference type="AlphaFoldDB" id="A0A7K1UI79"/>
<dbReference type="GO" id="GO:0009083">
    <property type="term" value="P:branched-chain amino acid catabolic process"/>
    <property type="evidence" value="ECO:0007669"/>
    <property type="project" value="TreeGrafter"/>
</dbReference>
<proteinExistence type="predicted"/>
<protein>
    <submittedName>
        <fullName evidence="5">Pyruvate dehydrogenase (Acetyl-transferring) E1 component subunit alpha</fullName>
    </submittedName>
</protein>
<evidence type="ECO:0000256" key="3">
    <source>
        <dbReference type="ARBA" id="ARBA00023052"/>
    </source>
</evidence>
<dbReference type="Proteomes" id="UP000460157">
    <property type="component" value="Unassembled WGS sequence"/>
</dbReference>
<dbReference type="Gene3D" id="3.40.50.970">
    <property type="match status" value="1"/>
</dbReference>
<dbReference type="GO" id="GO:0016624">
    <property type="term" value="F:oxidoreductase activity, acting on the aldehyde or oxo group of donors, disulfide as acceptor"/>
    <property type="evidence" value="ECO:0007669"/>
    <property type="project" value="InterPro"/>
</dbReference>
<dbReference type="CDD" id="cd02000">
    <property type="entry name" value="TPP_E1_PDC_ADC_BCADC"/>
    <property type="match status" value="1"/>
</dbReference>
<evidence type="ECO:0000313" key="5">
    <source>
        <dbReference type="EMBL" id="MVT26082.1"/>
    </source>
</evidence>
<dbReference type="InterPro" id="IPR029061">
    <property type="entry name" value="THDP-binding"/>
</dbReference>
<evidence type="ECO:0000313" key="6">
    <source>
        <dbReference type="Proteomes" id="UP000460157"/>
    </source>
</evidence>
<dbReference type="PANTHER" id="PTHR43380">
    <property type="entry name" value="2-OXOISOVALERATE DEHYDROGENASE SUBUNIT ALPHA, MITOCHONDRIAL"/>
    <property type="match status" value="1"/>
</dbReference>
<dbReference type="PANTHER" id="PTHR43380:SF1">
    <property type="entry name" value="2-OXOISOVALERATE DEHYDROGENASE SUBUNIT ALPHA, MITOCHONDRIAL"/>
    <property type="match status" value="1"/>
</dbReference>
<dbReference type="GO" id="GO:0000287">
    <property type="term" value="F:magnesium ion binding"/>
    <property type="evidence" value="ECO:0007669"/>
    <property type="project" value="UniProtKB-ARBA"/>
</dbReference>
<dbReference type="SUPFAM" id="SSF52518">
    <property type="entry name" value="Thiamin diphosphate-binding fold (THDP-binding)"/>
    <property type="match status" value="1"/>
</dbReference>
<dbReference type="Pfam" id="PF00676">
    <property type="entry name" value="E1_dh"/>
    <property type="match status" value="1"/>
</dbReference>
<dbReference type="InterPro" id="IPR001017">
    <property type="entry name" value="DH_E1"/>
</dbReference>
<sequence length="383" mass="42293">MNSAGEKVQLADPVPVQLLKADGTLVEHPVFSRYVQDLSEQQLLGLYRHMALERRFDAEATSLQRQGQLALWVPALGQEAAQVGTIAALEPTDRVFPTYREHAMALYRGISAEQLMATFRAARHTGWDPHEFNFNGYAIVLASQVLHAAGWAMGIKQDAAAGHLDRDRPEDEIVLTCLGDGASSQGDVHESMVFASSYQLPMLYFIQNNHWAISVPLETQSRAPLAHRAAGYGFEGIRVDGNDVLASYAVAKHMAEQIRGGSGPKLVEAVTYRMGAHTTADDPTKYRTADEVQAWQAKDPVARYRSWLEAEGLLDQAYAEQVDQEAAQLAADLRTAVHSMEPIGLERVFDTVYAEPHRQVETEKAWLKDYEAGFAEDEGQSVG</sequence>
<dbReference type="EMBL" id="WRPM01000048">
    <property type="protein sequence ID" value="MVT26082.1"/>
    <property type="molecule type" value="Genomic_DNA"/>
</dbReference>
<dbReference type="InterPro" id="IPR017596">
    <property type="entry name" value="PdhA/BkdA"/>
</dbReference>
<reference evidence="5 6" key="1">
    <citation type="submission" date="2019-12" db="EMBL/GenBank/DDBJ databases">
        <title>Nesterenkonia muleiensis sp. nov., a novel actinobacterium isolated from sap of Populus euphratica.</title>
        <authorList>
            <person name="Wang R."/>
        </authorList>
    </citation>
    <scope>NUCLEOTIDE SEQUENCE [LARGE SCALE GENOMIC DNA]</scope>
    <source>
        <strain evidence="5 6">F10</strain>
    </source>
</reference>
<keyword evidence="3" id="KW-0786">Thiamine pyrophosphate</keyword>
<keyword evidence="6" id="KW-1185">Reference proteome</keyword>
<evidence type="ECO:0000256" key="2">
    <source>
        <dbReference type="ARBA" id="ARBA00023002"/>
    </source>
</evidence>
<dbReference type="OrthoDB" id="9766715at2"/>
<organism evidence="5 6">
    <name type="scientific">Nesterenkonia alkaliphila</name>
    <dbReference type="NCBI Taxonomy" id="1463631"/>
    <lineage>
        <taxon>Bacteria</taxon>
        <taxon>Bacillati</taxon>
        <taxon>Actinomycetota</taxon>
        <taxon>Actinomycetes</taxon>
        <taxon>Micrococcales</taxon>
        <taxon>Micrococcaceae</taxon>
        <taxon>Nesterenkonia</taxon>
    </lineage>
</organism>
<name>A0A7K1UI79_9MICC</name>
<evidence type="ECO:0000259" key="4">
    <source>
        <dbReference type="Pfam" id="PF00676"/>
    </source>
</evidence>
<dbReference type="InterPro" id="IPR050771">
    <property type="entry name" value="Alpha-ketoacid_DH_E1_comp"/>
</dbReference>